<dbReference type="InterPro" id="IPR005135">
    <property type="entry name" value="Endo/exonuclease/phosphatase"/>
</dbReference>
<accession>A0A934INP0</accession>
<sequence length="361" mass="37505">MALVTASGAAVVAVGGAAAADPLPAAEGAIRFATFNAALTEDRPGGLLERLSGGGDAAARDVAEVIQRVRPDILVLQELDRDAAGRSLALFRDEYLARPQGGAAPIAYPHALFPESNTGEPSGVDLDGDGVAGGPSDAKGFGRHPGQYAFAVLSRLPLGGAATFRNLLWRDVPDGLMPLSHYSEAAQAVLPLSSKTHLAVTVETARGPILLLAAHPTPPVFDDPDIDWNGRRNADEIRLLVDLLPGELPAYVVPDEGALGARPAHAVVLGDLNADPTRGDARPGAIARLIDDPRIQDVVPTSANGDITADFNGGMRVDYVLPTAGLEVTGSGVFWPATGDPLARLNATSDHHLVFVDVRLP</sequence>
<dbReference type="GO" id="GO:0004519">
    <property type="term" value="F:endonuclease activity"/>
    <property type="evidence" value="ECO:0007669"/>
    <property type="project" value="UniProtKB-KW"/>
</dbReference>
<gene>
    <name evidence="2" type="ORF">JCR33_16085</name>
</gene>
<organism evidence="2 3">
    <name type="scientific">Acuticoccus mangrovi</name>
    <dbReference type="NCBI Taxonomy" id="2796142"/>
    <lineage>
        <taxon>Bacteria</taxon>
        <taxon>Pseudomonadati</taxon>
        <taxon>Pseudomonadota</taxon>
        <taxon>Alphaproteobacteria</taxon>
        <taxon>Hyphomicrobiales</taxon>
        <taxon>Amorphaceae</taxon>
        <taxon>Acuticoccus</taxon>
    </lineage>
</organism>
<dbReference type="Gene3D" id="3.60.10.10">
    <property type="entry name" value="Endonuclease/exonuclease/phosphatase"/>
    <property type="match status" value="1"/>
</dbReference>
<dbReference type="AlphaFoldDB" id="A0A934INP0"/>
<dbReference type="RefSeq" id="WP_198883129.1">
    <property type="nucleotide sequence ID" value="NZ_JAEKJA010000013.1"/>
</dbReference>
<keyword evidence="2" id="KW-0540">Nuclease</keyword>
<dbReference type="SUPFAM" id="SSF56219">
    <property type="entry name" value="DNase I-like"/>
    <property type="match status" value="1"/>
</dbReference>
<dbReference type="InterPro" id="IPR036691">
    <property type="entry name" value="Endo/exonu/phosph_ase_sf"/>
</dbReference>
<name>A0A934INP0_9HYPH</name>
<evidence type="ECO:0000313" key="2">
    <source>
        <dbReference type="EMBL" id="MBJ3777227.1"/>
    </source>
</evidence>
<dbReference type="EMBL" id="JAEKJA010000013">
    <property type="protein sequence ID" value="MBJ3777227.1"/>
    <property type="molecule type" value="Genomic_DNA"/>
</dbReference>
<dbReference type="Pfam" id="PF03372">
    <property type="entry name" value="Exo_endo_phos"/>
    <property type="match status" value="1"/>
</dbReference>
<comment type="caution">
    <text evidence="2">The sequence shown here is derived from an EMBL/GenBank/DDBJ whole genome shotgun (WGS) entry which is preliminary data.</text>
</comment>
<keyword evidence="2" id="KW-0255">Endonuclease</keyword>
<keyword evidence="2" id="KW-0378">Hydrolase</keyword>
<protein>
    <submittedName>
        <fullName evidence="2">Endonuclease/exonuclease/phosphatase family protein</fullName>
    </submittedName>
</protein>
<evidence type="ECO:0000313" key="3">
    <source>
        <dbReference type="Proteomes" id="UP000609531"/>
    </source>
</evidence>
<keyword evidence="3" id="KW-1185">Reference proteome</keyword>
<evidence type="ECO:0000259" key="1">
    <source>
        <dbReference type="Pfam" id="PF03372"/>
    </source>
</evidence>
<proteinExistence type="predicted"/>
<feature type="domain" description="Endonuclease/exonuclease/phosphatase" evidence="1">
    <location>
        <begin position="55"/>
        <end position="351"/>
    </location>
</feature>
<dbReference type="Proteomes" id="UP000609531">
    <property type="component" value="Unassembled WGS sequence"/>
</dbReference>
<reference evidence="2" key="1">
    <citation type="submission" date="2020-12" db="EMBL/GenBank/DDBJ databases">
        <title>Bacterial taxonomy.</title>
        <authorList>
            <person name="Pan X."/>
        </authorList>
    </citation>
    <scope>NUCLEOTIDE SEQUENCE</scope>
    <source>
        <strain evidence="2">B2012</strain>
    </source>
</reference>